<evidence type="ECO:0000256" key="3">
    <source>
        <dbReference type="ARBA" id="ARBA00022603"/>
    </source>
</evidence>
<evidence type="ECO:0000256" key="4">
    <source>
        <dbReference type="ARBA" id="ARBA00022679"/>
    </source>
</evidence>
<dbReference type="Gramene" id="rna-AYBTSS11_LOCUS24486">
    <property type="protein sequence ID" value="CAJ1972437.1"/>
    <property type="gene ID" value="gene-AYBTSS11_LOCUS24486"/>
</dbReference>
<dbReference type="InterPro" id="IPR029063">
    <property type="entry name" value="SAM-dependent_MTases_sf"/>
</dbReference>
<dbReference type="CDD" id="cd02440">
    <property type="entry name" value="AdoMet_MTases"/>
    <property type="match status" value="1"/>
</dbReference>
<gene>
    <name evidence="10" type="ORF">AYBTSS11_LOCUS24486</name>
</gene>
<reference evidence="10" key="1">
    <citation type="submission" date="2023-10" db="EMBL/GenBank/DDBJ databases">
        <authorList>
            <person name="Domelevo Entfellner J.-B."/>
        </authorList>
    </citation>
    <scope>NUCLEOTIDE SEQUENCE</scope>
</reference>
<dbReference type="GO" id="GO:0005802">
    <property type="term" value="C:trans-Golgi network"/>
    <property type="evidence" value="ECO:0007669"/>
    <property type="project" value="TreeGrafter"/>
</dbReference>
<keyword evidence="11" id="KW-1185">Reference proteome</keyword>
<dbReference type="EMBL" id="OY731405">
    <property type="protein sequence ID" value="CAJ1972437.1"/>
    <property type="molecule type" value="Genomic_DNA"/>
</dbReference>
<dbReference type="Gene3D" id="3.40.50.150">
    <property type="entry name" value="Vaccinia Virus protein VP39"/>
    <property type="match status" value="1"/>
</dbReference>
<protein>
    <recommendedName>
        <fullName evidence="8">Methyltransferase</fullName>
        <ecNumber evidence="8">2.1.1.-</ecNumber>
    </recommendedName>
</protein>
<evidence type="ECO:0000313" key="10">
    <source>
        <dbReference type="EMBL" id="CAJ1972437.1"/>
    </source>
</evidence>
<evidence type="ECO:0000256" key="9">
    <source>
        <dbReference type="SAM" id="MobiDB-lite"/>
    </source>
</evidence>
<sequence>MAIARLVRQAKRPHGLWVKMAAVTVLGLCFIFVWGVFSSSSSSVTSQRESFEDIAEPVSSSSHKPQKLRDESKKGGANEKKSKSKGNGSSHSSTTRPHSEQHKGKDNKKEKKHVDKEDKEKGNHQRSEDPQPQHGQEERDKEKEKEEVVVEVEGEEEKVDHESEVDVDADGGSDLAESVDRDDSEVVEDVEELRKKSKGKAKGPLFDPKASYSWRLCSSRSKHNYIPCIDIEIGGGKVTSYRHTERSCPRTPLMCLVPLPHEGYGSPLPWPESKLKILYKNVAHPKLAAYIKRHSWLMESEEFLTFPQNQSEFKGGIHHYLESIEEMVPDIEWGKNIRVVLDVGCTDSSFAAALLDKEVLTLSLGLKNDLVDLAQVALERGFPAVISPFNRRRLPFPSQVFDAIHCAGCSIPWHSNGGKLLLEMNRILRPGGYFIMSTKHDSIEEEEGLCVPYRLRLTVGDEIHVAFQQKMLKDVMRSCNFCVDMNHALHYLVHDN</sequence>
<keyword evidence="6 8" id="KW-0325">Glycoprotein</keyword>
<feature type="region of interest" description="Disordered" evidence="9">
    <location>
        <begin position="50"/>
        <end position="187"/>
    </location>
</feature>
<dbReference type="Proteomes" id="UP001189624">
    <property type="component" value="Chromosome 8"/>
</dbReference>
<evidence type="ECO:0000256" key="7">
    <source>
        <dbReference type="ARBA" id="ARBA00037847"/>
    </source>
</evidence>
<feature type="transmembrane region" description="Helical" evidence="8">
    <location>
        <begin position="16"/>
        <end position="37"/>
    </location>
</feature>
<keyword evidence="5 8" id="KW-0735">Signal-anchor</keyword>
<evidence type="ECO:0000256" key="2">
    <source>
        <dbReference type="ARBA" id="ARBA00008361"/>
    </source>
</evidence>
<dbReference type="AlphaFoldDB" id="A0AA86TLZ5"/>
<dbReference type="GO" id="GO:0008168">
    <property type="term" value="F:methyltransferase activity"/>
    <property type="evidence" value="ECO:0007669"/>
    <property type="project" value="UniProtKB-UniRule"/>
</dbReference>
<keyword evidence="4 8" id="KW-0808">Transferase</keyword>
<dbReference type="GO" id="GO:0016020">
    <property type="term" value="C:membrane"/>
    <property type="evidence" value="ECO:0007669"/>
    <property type="project" value="UniProtKB-SubCell"/>
</dbReference>
<comment type="similarity">
    <text evidence="2 8">Belongs to the methyltransferase superfamily.</text>
</comment>
<dbReference type="PANTHER" id="PTHR10108:SF1102">
    <property type="entry name" value="METHYLTRANSFERASE PMT28-RELATED"/>
    <property type="match status" value="1"/>
</dbReference>
<evidence type="ECO:0000256" key="6">
    <source>
        <dbReference type="ARBA" id="ARBA00023180"/>
    </source>
</evidence>
<dbReference type="Pfam" id="PF03141">
    <property type="entry name" value="Methyltransf_29"/>
    <property type="match status" value="1"/>
</dbReference>
<keyword evidence="3 8" id="KW-0489">Methyltransferase</keyword>
<feature type="compositionally biased region" description="Basic and acidic residues" evidence="9">
    <location>
        <begin position="67"/>
        <end position="81"/>
    </location>
</feature>
<dbReference type="EC" id="2.1.1.-" evidence="8"/>
<dbReference type="GO" id="GO:0005768">
    <property type="term" value="C:endosome"/>
    <property type="evidence" value="ECO:0007669"/>
    <property type="project" value="TreeGrafter"/>
</dbReference>
<dbReference type="PANTHER" id="PTHR10108">
    <property type="entry name" value="SAM-DEPENDENT METHYLTRANSFERASE"/>
    <property type="match status" value="1"/>
</dbReference>
<keyword evidence="8" id="KW-1133">Transmembrane helix</keyword>
<accession>A0AA86TLZ5</accession>
<proteinExistence type="inferred from homology"/>
<evidence type="ECO:0000256" key="8">
    <source>
        <dbReference type="RuleBase" id="RU366043"/>
    </source>
</evidence>
<evidence type="ECO:0000313" key="11">
    <source>
        <dbReference type="Proteomes" id="UP001189624"/>
    </source>
</evidence>
<evidence type="ECO:0000256" key="1">
    <source>
        <dbReference type="ARBA" id="ARBA00004606"/>
    </source>
</evidence>
<name>A0AA86TLZ5_9FABA</name>
<keyword evidence="8" id="KW-0812">Transmembrane</keyword>
<evidence type="ECO:0000256" key="5">
    <source>
        <dbReference type="ARBA" id="ARBA00022968"/>
    </source>
</evidence>
<organism evidence="10 11">
    <name type="scientific">Sphenostylis stenocarpa</name>
    <dbReference type="NCBI Taxonomy" id="92480"/>
    <lineage>
        <taxon>Eukaryota</taxon>
        <taxon>Viridiplantae</taxon>
        <taxon>Streptophyta</taxon>
        <taxon>Embryophyta</taxon>
        <taxon>Tracheophyta</taxon>
        <taxon>Spermatophyta</taxon>
        <taxon>Magnoliopsida</taxon>
        <taxon>eudicotyledons</taxon>
        <taxon>Gunneridae</taxon>
        <taxon>Pentapetalae</taxon>
        <taxon>rosids</taxon>
        <taxon>fabids</taxon>
        <taxon>Fabales</taxon>
        <taxon>Fabaceae</taxon>
        <taxon>Papilionoideae</taxon>
        <taxon>50 kb inversion clade</taxon>
        <taxon>NPAAA clade</taxon>
        <taxon>indigoferoid/millettioid clade</taxon>
        <taxon>Phaseoleae</taxon>
        <taxon>Sphenostylis</taxon>
    </lineage>
</organism>
<dbReference type="SUPFAM" id="SSF53335">
    <property type="entry name" value="S-adenosyl-L-methionine-dependent methyltransferases"/>
    <property type="match status" value="1"/>
</dbReference>
<feature type="compositionally biased region" description="Basic and acidic residues" evidence="9">
    <location>
        <begin position="97"/>
        <end position="148"/>
    </location>
</feature>
<dbReference type="GO" id="GO:0032259">
    <property type="term" value="P:methylation"/>
    <property type="evidence" value="ECO:0007669"/>
    <property type="project" value="UniProtKB-KW"/>
</dbReference>
<comment type="subcellular location">
    <subcellularLocation>
        <location evidence="7">Endomembrane system</location>
        <topology evidence="7">Single-pass membrane protein</topology>
    </subcellularLocation>
    <subcellularLocation>
        <location evidence="1 8">Membrane</location>
        <topology evidence="1 8">Single-pass type II membrane protein</topology>
    </subcellularLocation>
</comment>
<dbReference type="InterPro" id="IPR004159">
    <property type="entry name" value="Put_SAM_MeTrfase"/>
</dbReference>
<keyword evidence="8" id="KW-0472">Membrane</keyword>